<proteinExistence type="predicted"/>
<name>A0ABT1PWJ7_9ACTN</name>
<comment type="caution">
    <text evidence="2">The sequence shown here is derived from an EMBL/GenBank/DDBJ whole genome shotgun (WGS) entry which is preliminary data.</text>
</comment>
<keyword evidence="1" id="KW-0812">Transmembrane</keyword>
<dbReference type="GO" id="GO:0016787">
    <property type="term" value="F:hydrolase activity"/>
    <property type="evidence" value="ECO:0007669"/>
    <property type="project" value="UniProtKB-KW"/>
</dbReference>
<dbReference type="RefSeq" id="WP_255920924.1">
    <property type="nucleotide sequence ID" value="NZ_JANFNG010000011.1"/>
</dbReference>
<reference evidence="2" key="1">
    <citation type="submission" date="2022-06" db="EMBL/GenBank/DDBJ databases">
        <title>Draft genome sequence of Streptomyces sp. RB6PN25 isolated from peat swamp forest in Thailand.</title>
        <authorList>
            <person name="Duangmal K."/>
            <person name="Klaysubun C."/>
        </authorList>
    </citation>
    <scope>NUCLEOTIDE SEQUENCE</scope>
    <source>
        <strain evidence="2">RB6PN25</strain>
    </source>
</reference>
<dbReference type="EMBL" id="JANFNG010000011">
    <property type="protein sequence ID" value="MCQ4082014.1"/>
    <property type="molecule type" value="Genomic_DNA"/>
</dbReference>
<keyword evidence="1" id="KW-1133">Transmembrane helix</keyword>
<keyword evidence="1" id="KW-0472">Membrane</keyword>
<protein>
    <submittedName>
        <fullName evidence="2">Alpha/beta hydrolase-fold protein</fullName>
    </submittedName>
</protein>
<dbReference type="PANTHER" id="PTHR48098:SF1">
    <property type="entry name" value="DIACYLGLYCEROL ACYLTRANSFERASE_MYCOLYLTRANSFERASE AG85A"/>
    <property type="match status" value="1"/>
</dbReference>
<dbReference type="Pfam" id="PF00756">
    <property type="entry name" value="Esterase"/>
    <property type="match status" value="1"/>
</dbReference>
<sequence>MGLTSKIFFIALAVIATAMIAGTLWLWPRAAGQGPAAWLGRLGMLAATQVSIMALLLVAANDTYGFYSSWNDLLGQAEGKQTLDEPGAPAGRPAALTVTGTFRDARLKGGRERAGLVEAVTFHGAASGLTTDGYVYLPPQYFQKGHEYDHFPVVVALTGYPGVAKNLITELDIPRTVSDDIRTKKIQPVIYVLARPAVVPGRDTNCTDIPGGSQALTFFNQDLPMAVAGHYRTTGAPGTWGAVGDSTGGYCALKFAMTNPVRYGAAAGLSADYFARRDGQTGDLYGGNAQVRRENDLTWRLEHMPPPPVSLLVSSSRKGEENYGPTLTFAAKARPPTRVTTLIRDEGGHNFQTWLSEYPEVVLWMDRQLTLAVHDRSQTG</sequence>
<dbReference type="PANTHER" id="PTHR48098">
    <property type="entry name" value="ENTEROCHELIN ESTERASE-RELATED"/>
    <property type="match status" value="1"/>
</dbReference>
<evidence type="ECO:0000256" key="1">
    <source>
        <dbReference type="SAM" id="Phobius"/>
    </source>
</evidence>
<dbReference type="InterPro" id="IPR050583">
    <property type="entry name" value="Mycobacterial_A85_antigen"/>
</dbReference>
<evidence type="ECO:0000313" key="3">
    <source>
        <dbReference type="Proteomes" id="UP001057702"/>
    </source>
</evidence>
<keyword evidence="3" id="KW-1185">Reference proteome</keyword>
<organism evidence="2 3">
    <name type="scientific">Streptomyces humicola</name>
    <dbReference type="NCBI Taxonomy" id="2953240"/>
    <lineage>
        <taxon>Bacteria</taxon>
        <taxon>Bacillati</taxon>
        <taxon>Actinomycetota</taxon>
        <taxon>Actinomycetes</taxon>
        <taxon>Kitasatosporales</taxon>
        <taxon>Streptomycetaceae</taxon>
        <taxon>Streptomyces</taxon>
    </lineage>
</organism>
<dbReference type="Gene3D" id="3.40.50.1820">
    <property type="entry name" value="alpha/beta hydrolase"/>
    <property type="match status" value="1"/>
</dbReference>
<feature type="transmembrane region" description="Helical" evidence="1">
    <location>
        <begin position="7"/>
        <end position="27"/>
    </location>
</feature>
<keyword evidence="2" id="KW-0378">Hydrolase</keyword>
<dbReference type="InterPro" id="IPR029058">
    <property type="entry name" value="AB_hydrolase_fold"/>
</dbReference>
<evidence type="ECO:0000313" key="2">
    <source>
        <dbReference type="EMBL" id="MCQ4082014.1"/>
    </source>
</evidence>
<accession>A0ABT1PWJ7</accession>
<feature type="transmembrane region" description="Helical" evidence="1">
    <location>
        <begin position="39"/>
        <end position="60"/>
    </location>
</feature>
<dbReference type="Proteomes" id="UP001057702">
    <property type="component" value="Unassembled WGS sequence"/>
</dbReference>
<dbReference type="InterPro" id="IPR000801">
    <property type="entry name" value="Esterase-like"/>
</dbReference>
<dbReference type="SUPFAM" id="SSF53474">
    <property type="entry name" value="alpha/beta-Hydrolases"/>
    <property type="match status" value="1"/>
</dbReference>
<gene>
    <name evidence="2" type="ORF">NGB36_15695</name>
</gene>